<evidence type="ECO:0000313" key="3">
    <source>
        <dbReference type="Proteomes" id="UP000050867"/>
    </source>
</evidence>
<dbReference type="GO" id="GO:0008757">
    <property type="term" value="F:S-adenosylmethionine-dependent methyltransferase activity"/>
    <property type="evidence" value="ECO:0007669"/>
    <property type="project" value="InterPro"/>
</dbReference>
<dbReference type="PANTHER" id="PTHR42912:SF96">
    <property type="entry name" value="METHYLTRANSFERASE DOMAIN-CONTAINING PROTEIN"/>
    <property type="match status" value="1"/>
</dbReference>
<accession>A0A0T6LLD4</accession>
<evidence type="ECO:0000313" key="2">
    <source>
        <dbReference type="EMBL" id="KRV46880.1"/>
    </source>
</evidence>
<keyword evidence="2" id="KW-0808">Transferase</keyword>
<dbReference type="STRING" id="76728.AQ490_08855"/>
<gene>
    <name evidence="2" type="ORF">AQ490_08855</name>
</gene>
<evidence type="ECO:0000259" key="1">
    <source>
        <dbReference type="Pfam" id="PF08241"/>
    </source>
</evidence>
<dbReference type="EMBL" id="LLZU01000038">
    <property type="protein sequence ID" value="KRV46880.1"/>
    <property type="molecule type" value="Genomic_DNA"/>
</dbReference>
<dbReference type="InterPro" id="IPR050508">
    <property type="entry name" value="Methyltransf_Superfamily"/>
</dbReference>
<dbReference type="AlphaFoldDB" id="A0A0T6LLD4"/>
<sequence length="226" mass="24720">MQAEQDGEARTRGIWERAAPHYDRRIRLYDRYLVRDGRAWVCGQARGRVLEVAVGTGLNFPCYARDTELTGVDLSPAMLGRARRRAGELGVRVTLTEASATELPFPDGAFDTVVCTLALCCIPDDRTAVAEMRRVLRTGGTLLLIDHVVSHHPVVRAVQRLIDPLSVRVAGDHQLRRPLHLVREAGLVVVHRDRYSLGTVERLAAVKPATPTPAPASGPVTATGNP</sequence>
<protein>
    <submittedName>
        <fullName evidence="2">Ubiquinone biosynthesis methyltransferase UbiE</fullName>
    </submittedName>
</protein>
<keyword evidence="3" id="KW-1185">Reference proteome</keyword>
<dbReference type="PANTHER" id="PTHR42912">
    <property type="entry name" value="METHYLTRANSFERASE"/>
    <property type="match status" value="1"/>
</dbReference>
<dbReference type="eggNOG" id="COG2226">
    <property type="taxonomic scope" value="Bacteria"/>
</dbReference>
<feature type="domain" description="Methyltransferase type 11" evidence="1">
    <location>
        <begin position="50"/>
        <end position="143"/>
    </location>
</feature>
<dbReference type="OrthoDB" id="65624at2"/>
<dbReference type="SUPFAM" id="SSF53335">
    <property type="entry name" value="S-adenosyl-L-methionine-dependent methyltransferases"/>
    <property type="match status" value="1"/>
</dbReference>
<dbReference type="Gene3D" id="3.40.50.150">
    <property type="entry name" value="Vaccinia Virus protein VP39"/>
    <property type="match status" value="1"/>
</dbReference>
<dbReference type="Proteomes" id="UP000050867">
    <property type="component" value="Unassembled WGS sequence"/>
</dbReference>
<dbReference type="InterPro" id="IPR013216">
    <property type="entry name" value="Methyltransf_11"/>
</dbReference>
<dbReference type="Pfam" id="PF08241">
    <property type="entry name" value="Methyltransf_11"/>
    <property type="match status" value="1"/>
</dbReference>
<dbReference type="GO" id="GO:0032259">
    <property type="term" value="P:methylation"/>
    <property type="evidence" value="ECO:0007669"/>
    <property type="project" value="UniProtKB-KW"/>
</dbReference>
<dbReference type="InterPro" id="IPR029063">
    <property type="entry name" value="SAM-dependent_MTases_sf"/>
</dbReference>
<organism evidence="2 3">
    <name type="scientific">Wenjunlia vitaminophila</name>
    <name type="common">Streptomyces vitaminophilus</name>
    <dbReference type="NCBI Taxonomy" id="76728"/>
    <lineage>
        <taxon>Bacteria</taxon>
        <taxon>Bacillati</taxon>
        <taxon>Actinomycetota</taxon>
        <taxon>Actinomycetes</taxon>
        <taxon>Kitasatosporales</taxon>
        <taxon>Streptomycetaceae</taxon>
        <taxon>Wenjunlia</taxon>
    </lineage>
</organism>
<keyword evidence="2" id="KW-0489">Methyltransferase</keyword>
<name>A0A0T6LLD4_WENVI</name>
<reference evidence="2 3" key="1">
    <citation type="submission" date="2015-10" db="EMBL/GenBank/DDBJ databases">
        <title>Draft genome sequence of pyrrolomycin-producing Streptomyces vitaminophilus.</title>
        <authorList>
            <person name="Graham D.E."/>
            <person name="Mahan K.M."/>
            <person name="Klingeman D.M."/>
            <person name="Hettich R.L."/>
            <person name="Parry R.J."/>
        </authorList>
    </citation>
    <scope>NUCLEOTIDE SEQUENCE [LARGE SCALE GENOMIC DNA]</scope>
    <source>
        <strain evidence="2 3">ATCC 31673</strain>
    </source>
</reference>
<comment type="caution">
    <text evidence="2">The sequence shown here is derived from an EMBL/GenBank/DDBJ whole genome shotgun (WGS) entry which is preliminary data.</text>
</comment>
<keyword evidence="2" id="KW-0830">Ubiquinone</keyword>
<dbReference type="CDD" id="cd02440">
    <property type="entry name" value="AdoMet_MTases"/>
    <property type="match status" value="1"/>
</dbReference>
<dbReference type="RefSeq" id="WP_018382455.1">
    <property type="nucleotide sequence ID" value="NZ_LLZU01000038.1"/>
</dbReference>
<proteinExistence type="predicted"/>